<dbReference type="PANTHER" id="PTHR15680:SF9">
    <property type="entry name" value="LARGE RIBOSOMAL SUBUNIT PROTEIN BL19M"/>
    <property type="match status" value="1"/>
</dbReference>
<accession>C7BEX0</accession>
<gene>
    <name evidence="4 5" type="primary">rpl19</name>
</gene>
<dbReference type="SUPFAM" id="SSF50104">
    <property type="entry name" value="Translation proteins SH3-like domain"/>
    <property type="match status" value="1"/>
</dbReference>
<keyword evidence="3 4" id="KW-0687">Ribonucleoprotein</keyword>
<sequence>MATMTKLKQIVQNIQHEYLKSQLPEIRVGDMVRIGVSIQEGNKQRVQPFEGTVIAQHKSGLNTTITVRKTLQGVGIERVFPLHGPCITSIQIIRRAQVSRAKLYYLRNRTGKATRLKEKFSSLPPVWVQVSEKKSNANK</sequence>
<dbReference type="InterPro" id="IPR018257">
    <property type="entry name" value="Ribosomal_bL19_CS"/>
</dbReference>
<dbReference type="GO" id="GO:0006412">
    <property type="term" value="P:translation"/>
    <property type="evidence" value="ECO:0007669"/>
    <property type="project" value="UniProtKB-UniRule"/>
</dbReference>
<geneLocation type="chloroplast" evidence="5"/>
<dbReference type="FunFam" id="2.30.30.790:FF:000004">
    <property type="entry name" value="50S ribosomal protein L19, chloroplastic"/>
    <property type="match status" value="1"/>
</dbReference>
<dbReference type="InterPro" id="IPR008991">
    <property type="entry name" value="Translation_prot_SH3-like_sf"/>
</dbReference>
<evidence type="ECO:0000256" key="2">
    <source>
        <dbReference type="ARBA" id="ARBA00022980"/>
    </source>
</evidence>
<comment type="subcellular location">
    <subcellularLocation>
        <location evidence="4">Plastid</location>
        <location evidence="4">Chloroplast</location>
    </subcellularLocation>
</comment>
<keyword evidence="5" id="KW-0150">Chloroplast</keyword>
<dbReference type="RefSeq" id="YP_003058305.1">
    <property type="nucleotide sequence ID" value="NC_012978.1"/>
</dbReference>
<dbReference type="GO" id="GO:0022625">
    <property type="term" value="C:cytosolic large ribosomal subunit"/>
    <property type="evidence" value="ECO:0007669"/>
    <property type="project" value="TreeGrafter"/>
</dbReference>
<dbReference type="Gene3D" id="2.30.30.790">
    <property type="match status" value="1"/>
</dbReference>
<evidence type="ECO:0000256" key="1">
    <source>
        <dbReference type="ARBA" id="ARBA00005781"/>
    </source>
</evidence>
<comment type="similarity">
    <text evidence="1 4">Belongs to the bacterial ribosomal protein bL19 family.</text>
</comment>
<protein>
    <recommendedName>
        <fullName evidence="4">Large ribosomal subunit protein bL19c</fullName>
    </recommendedName>
</protein>
<dbReference type="HAMAP" id="MF_00402">
    <property type="entry name" value="Ribosomal_bL19"/>
    <property type="match status" value="1"/>
</dbReference>
<dbReference type="GeneID" id="8207188"/>
<dbReference type="AlphaFoldDB" id="C7BEX0"/>
<evidence type="ECO:0000313" key="5">
    <source>
        <dbReference type="EMBL" id="ACQ90956.1"/>
    </source>
</evidence>
<keyword evidence="2 4" id="KW-0689">Ribosomal protein</keyword>
<dbReference type="EMBL" id="FJ968741">
    <property type="protein sequence ID" value="ACQ90956.1"/>
    <property type="molecule type" value="Genomic_DNA"/>
</dbReference>
<evidence type="ECO:0000256" key="3">
    <source>
        <dbReference type="ARBA" id="ARBA00023274"/>
    </source>
</evidence>
<reference evidence="5" key="1">
    <citation type="journal article" date="2009" name="Mol. Biol. Evol.">
        <title>The chloroplast genomes of the green algae Pedinomonas minor, Parachlorella kessleri, and Oocystis solitaria reveal a shared ancestry between the Pedinomonadales and Chlorellales.</title>
        <authorList>
            <person name="Turmel M."/>
            <person name="Otis C."/>
            <person name="Lemieux C."/>
        </authorList>
    </citation>
    <scope>NUCLEOTIDE SEQUENCE</scope>
</reference>
<evidence type="ECO:0000256" key="4">
    <source>
        <dbReference type="HAMAP-Rule" id="MF_00402"/>
    </source>
</evidence>
<dbReference type="GO" id="GO:0009507">
    <property type="term" value="C:chloroplast"/>
    <property type="evidence" value="ECO:0007669"/>
    <property type="project" value="UniProtKB-SubCell"/>
</dbReference>
<dbReference type="PANTHER" id="PTHR15680">
    <property type="entry name" value="RIBOSOMAL PROTEIN L19"/>
    <property type="match status" value="1"/>
</dbReference>
<dbReference type="GO" id="GO:0003729">
    <property type="term" value="F:mRNA binding"/>
    <property type="evidence" value="ECO:0007669"/>
    <property type="project" value="UniProtKB-ARBA"/>
</dbReference>
<dbReference type="GO" id="GO:0003735">
    <property type="term" value="F:structural constituent of ribosome"/>
    <property type="evidence" value="ECO:0007669"/>
    <property type="project" value="InterPro"/>
</dbReference>
<name>C7BEX0_PARKE</name>
<dbReference type="PRINTS" id="PR00061">
    <property type="entry name" value="RIBOSOMALL19"/>
</dbReference>
<keyword evidence="5" id="KW-0934">Plastid</keyword>
<dbReference type="PIRSF" id="PIRSF002191">
    <property type="entry name" value="Ribosomal_L19"/>
    <property type="match status" value="1"/>
</dbReference>
<proteinExistence type="inferred from homology"/>
<dbReference type="InterPro" id="IPR001857">
    <property type="entry name" value="Ribosomal_bL19"/>
</dbReference>
<dbReference type="PROSITE" id="PS01015">
    <property type="entry name" value="RIBOSOMAL_L19"/>
    <property type="match status" value="1"/>
</dbReference>
<dbReference type="InterPro" id="IPR038657">
    <property type="entry name" value="Ribosomal_bL19_sf"/>
</dbReference>
<organism evidence="5">
    <name type="scientific">Parachlorella kessleri</name>
    <name type="common">Green alga</name>
    <name type="synonym">Chlorella kessleri</name>
    <dbReference type="NCBI Taxonomy" id="3074"/>
    <lineage>
        <taxon>Eukaryota</taxon>
        <taxon>Viridiplantae</taxon>
        <taxon>Chlorophyta</taxon>
        <taxon>core chlorophytes</taxon>
        <taxon>Trebouxiophyceae</taxon>
        <taxon>Chlorellales</taxon>
        <taxon>Chlorellaceae</taxon>
        <taxon>Parachlorella</taxon>
    </lineage>
</organism>
<dbReference type="Pfam" id="PF01245">
    <property type="entry name" value="Ribosomal_L19"/>
    <property type="match status" value="1"/>
</dbReference>
<dbReference type="NCBIfam" id="TIGR01024">
    <property type="entry name" value="rplS_bact"/>
    <property type="match status" value="1"/>
</dbReference>